<gene>
    <name evidence="2" type="ORF">LBRM_22_1480</name>
</gene>
<name>A4HCJ6_LEIBR</name>
<dbReference type="KEGG" id="lbz:LBRM_22_1480"/>
<evidence type="ECO:0000313" key="2">
    <source>
        <dbReference type="EMBL" id="CAM45221.1"/>
    </source>
</evidence>
<dbReference type="OMA" id="EAYSNDY"/>
<feature type="compositionally biased region" description="Low complexity" evidence="1">
    <location>
        <begin position="47"/>
        <end position="63"/>
    </location>
</feature>
<accession>A4HCJ6</accession>
<feature type="compositionally biased region" description="Low complexity" evidence="1">
    <location>
        <begin position="84"/>
        <end position="96"/>
    </location>
</feature>
<evidence type="ECO:0000313" key="3">
    <source>
        <dbReference type="Proteomes" id="UP000007258"/>
    </source>
</evidence>
<dbReference type="VEuPathDB" id="TriTrypDB:LbrM.22.1480"/>
<dbReference type="RefSeq" id="XP_001565065.1">
    <property type="nucleotide sequence ID" value="XM_001565015.1"/>
</dbReference>
<dbReference type="Proteomes" id="UP000007258">
    <property type="component" value="Chromosome 22"/>
</dbReference>
<dbReference type="EMBL" id="FR798997">
    <property type="protein sequence ID" value="CAM45221.1"/>
    <property type="molecule type" value="Genomic_DNA"/>
</dbReference>
<dbReference type="GeneID" id="5415632"/>
<keyword evidence="3" id="KW-1185">Reference proteome</keyword>
<evidence type="ECO:0000256" key="1">
    <source>
        <dbReference type="SAM" id="MobiDB-lite"/>
    </source>
</evidence>
<organism evidence="2 3">
    <name type="scientific">Leishmania braziliensis</name>
    <dbReference type="NCBI Taxonomy" id="5660"/>
    <lineage>
        <taxon>Eukaryota</taxon>
        <taxon>Discoba</taxon>
        <taxon>Euglenozoa</taxon>
        <taxon>Kinetoplastea</taxon>
        <taxon>Metakinetoplastina</taxon>
        <taxon>Trypanosomatida</taxon>
        <taxon>Trypanosomatidae</taxon>
        <taxon>Leishmaniinae</taxon>
        <taxon>Leishmania</taxon>
        <taxon>Leishmania braziliensis species complex</taxon>
    </lineage>
</organism>
<sequence>MRTGVSMSSNWRLFADRTWALSQRMALHSPFHLKSLSLTCSSTLCSLRPASSRTSRTPVSTSTAKRKSKKSPTTSTGVSPRTGAAASSSQEPSAASLVAAEEHQLTESDVRLAMRTVMASHFSLVQHSRKPAKVQIAKERLAIEERHQDRQRRLLEKDENSLQLLGADGMVIGEGILPLLAAAKKNPYDETSSRRSMALPDSGAWRALNPVGLSASQVGASAFLPGGGDGDDDAGTLSGTDYASFLERSEAVSIGGSKGEEAEAETDAWKSATLAALSVPDLSVYDADHDFRISSEEAMRGVEESGSKVVSSSTGGTAAVQAERLGVSTGLDPLSTRPGVSKAAAAAMQRQFDEDEDPDYTVAIFTDDKEDPLSL</sequence>
<feature type="compositionally biased region" description="Low complexity" evidence="1">
    <location>
        <begin position="307"/>
        <end position="317"/>
    </location>
</feature>
<reference evidence="2 3" key="1">
    <citation type="journal article" date="2007" name="Nat. Genet.">
        <title>Comparative genomic analysis of three Leishmania species that cause diverse human disease.</title>
        <authorList>
            <person name="Peacock C.S."/>
            <person name="Seeger K."/>
            <person name="Harris D."/>
            <person name="Murphy L."/>
            <person name="Ruiz J.C."/>
            <person name="Quail M.A."/>
            <person name="Peters N."/>
            <person name="Adlem E."/>
            <person name="Tivey A."/>
            <person name="Aslett M."/>
            <person name="Kerhornou A."/>
            <person name="Ivens A."/>
            <person name="Fraser A."/>
            <person name="Rajandream M.A."/>
            <person name="Carver T."/>
            <person name="Norbertczak H."/>
            <person name="Chillingworth T."/>
            <person name="Hance Z."/>
            <person name="Jagels K."/>
            <person name="Moule S."/>
            <person name="Ormond D."/>
            <person name="Rutter S."/>
            <person name="Squares R."/>
            <person name="Whitehead S."/>
            <person name="Rabbinowitsch E."/>
            <person name="Arrowsmith C."/>
            <person name="White B."/>
            <person name="Thurston S."/>
            <person name="Bringaud F."/>
            <person name="Baldauf S.L."/>
            <person name="Faulconbridge A."/>
            <person name="Jeffares D."/>
            <person name="Depledge D.P."/>
            <person name="Oyola S.O."/>
            <person name="Hilley J.D."/>
            <person name="Brito L.O."/>
            <person name="Tosi L.R."/>
            <person name="Barrell B."/>
            <person name="Cruz A.K."/>
            <person name="Mottram J.C."/>
            <person name="Smith D.F."/>
            <person name="Berriman M."/>
        </authorList>
    </citation>
    <scope>NUCLEOTIDE SEQUENCE [LARGE SCALE GENOMIC DNA]</scope>
    <source>
        <strain evidence="2 3">MHOM/BR/75/M2904</strain>
    </source>
</reference>
<feature type="region of interest" description="Disordered" evidence="1">
    <location>
        <begin position="298"/>
        <end position="317"/>
    </location>
</feature>
<proteinExistence type="predicted"/>
<dbReference type="AlphaFoldDB" id="A4HCJ6"/>
<reference evidence="2 3" key="2">
    <citation type="journal article" date="2011" name="Genome Res.">
        <title>Chromosome and gene copy number variation allow major structural change between species and strains of Leishmania.</title>
        <authorList>
            <person name="Rogers M.B."/>
            <person name="Hilley J.D."/>
            <person name="Dickens N.J."/>
            <person name="Wilkes J."/>
            <person name="Bates P.A."/>
            <person name="Depledge D.P."/>
            <person name="Harris D."/>
            <person name="Her Y."/>
            <person name="Herzyk P."/>
            <person name="Imamura H."/>
            <person name="Otto T.D."/>
            <person name="Sanders M."/>
            <person name="Seeger K."/>
            <person name="Dujardin J.C."/>
            <person name="Berriman M."/>
            <person name="Smith D.F."/>
            <person name="Hertz-Fowler C."/>
            <person name="Mottram J.C."/>
        </authorList>
    </citation>
    <scope>NUCLEOTIDE SEQUENCE [LARGE SCALE GENOMIC DNA]</scope>
    <source>
        <strain evidence="2 3">MHOM/BR/75/M2904</strain>
    </source>
</reference>
<feature type="region of interest" description="Disordered" evidence="1">
    <location>
        <begin position="47"/>
        <end position="98"/>
    </location>
</feature>
<protein>
    <submittedName>
        <fullName evidence="2">Uncharacterized protein</fullName>
    </submittedName>
</protein>
<dbReference type="InParanoid" id="A4HCJ6"/>